<dbReference type="EMBL" id="VIFM01000013">
    <property type="protein sequence ID" value="TQF17039.1"/>
    <property type="molecule type" value="Genomic_DNA"/>
</dbReference>
<dbReference type="AlphaFoldDB" id="A0A540X775"/>
<dbReference type="Pfam" id="PF11876">
    <property type="entry name" value="TsiV"/>
    <property type="match status" value="1"/>
</dbReference>
<sequence length="302" mass="34016">MSDHYPRIRLTYGELLLVREGLSLVFFMDHPHQEIAQAVVAAMEAYLQAVGPNAIGRYASEDGEWIDLTEQEWSFVRAKLLERKAPLLLLHDSEDGRYQYRFEYFGKPHDATLGPEKRHPVCAMRCWLPTEYLEQHGPAEVRELALKLANLLPFCSGHVGLAFNGELDVAGMVAEVRKGCFRYPGLDLLPLEHVSWELGTRVRGPSWLTFLGQPALAGLGGVSALREQLRAPGTTVDALPGDSAIITLGSWPEAGDTLHDNTLPAYRELARVLEPWLFHEKHPYSLGLPADELLRWERRFLD</sequence>
<dbReference type="InterPro" id="IPR021815">
    <property type="entry name" value="TsiV"/>
</dbReference>
<name>A0A540X775_9BACT</name>
<accession>A0A540X775</accession>
<keyword evidence="2" id="KW-1185">Reference proteome</keyword>
<dbReference type="Proteomes" id="UP000315369">
    <property type="component" value="Unassembled WGS sequence"/>
</dbReference>
<evidence type="ECO:0000313" key="2">
    <source>
        <dbReference type="Proteomes" id="UP000315369"/>
    </source>
</evidence>
<reference evidence="1 2" key="1">
    <citation type="submission" date="2019-06" db="EMBL/GenBank/DDBJ databases">
        <authorList>
            <person name="Livingstone P."/>
            <person name="Whitworth D."/>
        </authorList>
    </citation>
    <scope>NUCLEOTIDE SEQUENCE [LARGE SCALE GENOMIC DNA]</scope>
    <source>
        <strain evidence="1 2">AM401</strain>
    </source>
</reference>
<evidence type="ECO:0000313" key="1">
    <source>
        <dbReference type="EMBL" id="TQF17039.1"/>
    </source>
</evidence>
<proteinExistence type="predicted"/>
<dbReference type="OrthoDB" id="9179973at2"/>
<protein>
    <submittedName>
        <fullName evidence="1">DUF3396 domain-containing protein</fullName>
    </submittedName>
</protein>
<comment type="caution">
    <text evidence="1">The sequence shown here is derived from an EMBL/GenBank/DDBJ whole genome shotgun (WGS) entry which is preliminary data.</text>
</comment>
<gene>
    <name evidence="1" type="ORF">FJV41_05010</name>
</gene>
<organism evidence="1 2">
    <name type="scientific">Myxococcus llanfairpwllgwyngyllgogerychwyrndrobwllllantysiliogogogochensis</name>
    <dbReference type="NCBI Taxonomy" id="2590453"/>
    <lineage>
        <taxon>Bacteria</taxon>
        <taxon>Pseudomonadati</taxon>
        <taxon>Myxococcota</taxon>
        <taxon>Myxococcia</taxon>
        <taxon>Myxococcales</taxon>
        <taxon>Cystobacterineae</taxon>
        <taxon>Myxococcaceae</taxon>
        <taxon>Myxococcus</taxon>
    </lineage>
</organism>